<comment type="function">
    <text evidence="1 4">Catalyzes the insertion of molybdate into adenylated molybdopterin with the concomitant release of AMP.</text>
</comment>
<keyword evidence="7" id="KW-1185">Reference proteome</keyword>
<keyword evidence="4" id="KW-0479">Metal-binding</keyword>
<protein>
    <recommendedName>
        <fullName evidence="4">Molybdopterin molybdenumtransferase</fullName>
        <ecNumber evidence="4">2.10.1.1</ecNumber>
    </recommendedName>
</protein>
<comment type="caution">
    <text evidence="6">The sequence shown here is derived from an EMBL/GenBank/DDBJ whole genome shotgun (WGS) entry which is preliminary data.</text>
</comment>
<dbReference type="EMBL" id="VWOX01000011">
    <property type="protein sequence ID" value="KAA5541108.1"/>
    <property type="molecule type" value="Genomic_DNA"/>
</dbReference>
<dbReference type="SUPFAM" id="SSF63867">
    <property type="entry name" value="MoeA C-terminal domain-like"/>
    <property type="match status" value="1"/>
</dbReference>
<keyword evidence="4" id="KW-0460">Magnesium</keyword>
<dbReference type="InterPro" id="IPR001453">
    <property type="entry name" value="MoaB/Mog_dom"/>
</dbReference>
<dbReference type="SUPFAM" id="SSF63882">
    <property type="entry name" value="MoeA N-terminal region -like"/>
    <property type="match status" value="1"/>
</dbReference>
<dbReference type="InterPro" id="IPR038987">
    <property type="entry name" value="MoeA-like"/>
</dbReference>
<dbReference type="PANTHER" id="PTHR10192:SF5">
    <property type="entry name" value="GEPHYRIN"/>
    <property type="match status" value="1"/>
</dbReference>
<dbReference type="Proteomes" id="UP000324479">
    <property type="component" value="Unassembled WGS sequence"/>
</dbReference>
<keyword evidence="4" id="KW-0500">Molybdenum</keyword>
<comment type="pathway">
    <text evidence="4">Cofactor biosynthesis; molybdopterin biosynthesis.</text>
</comment>
<dbReference type="GO" id="GO:0061599">
    <property type="term" value="F:molybdopterin molybdotransferase activity"/>
    <property type="evidence" value="ECO:0007669"/>
    <property type="project" value="UniProtKB-UniRule"/>
</dbReference>
<evidence type="ECO:0000313" key="6">
    <source>
        <dbReference type="EMBL" id="KAA5541108.1"/>
    </source>
</evidence>
<keyword evidence="4 6" id="KW-0808">Transferase</keyword>
<dbReference type="Pfam" id="PF00994">
    <property type="entry name" value="MoCF_biosynth"/>
    <property type="match status" value="1"/>
</dbReference>
<dbReference type="AlphaFoldDB" id="A0A5M6D0S8"/>
<comment type="catalytic activity">
    <reaction evidence="3">
        <text>adenylyl-molybdopterin + molybdate = Mo-molybdopterin + AMP + H(+)</text>
        <dbReference type="Rhea" id="RHEA:35047"/>
        <dbReference type="ChEBI" id="CHEBI:15378"/>
        <dbReference type="ChEBI" id="CHEBI:36264"/>
        <dbReference type="ChEBI" id="CHEBI:62727"/>
        <dbReference type="ChEBI" id="CHEBI:71302"/>
        <dbReference type="ChEBI" id="CHEBI:456215"/>
        <dbReference type="EC" id="2.10.1.1"/>
    </reaction>
</comment>
<dbReference type="SUPFAM" id="SSF53218">
    <property type="entry name" value="Molybdenum cofactor biosynthesis proteins"/>
    <property type="match status" value="1"/>
</dbReference>
<comment type="similarity">
    <text evidence="2 4">Belongs to the MoeA family.</text>
</comment>
<dbReference type="PANTHER" id="PTHR10192">
    <property type="entry name" value="MOLYBDOPTERIN BIOSYNTHESIS PROTEIN"/>
    <property type="match status" value="1"/>
</dbReference>
<keyword evidence="4" id="KW-0501">Molybdenum cofactor biosynthesis</keyword>
<dbReference type="InterPro" id="IPR005110">
    <property type="entry name" value="MoeA_linker/N"/>
</dbReference>
<comment type="cofactor">
    <cofactor evidence="4">
        <name>Mg(2+)</name>
        <dbReference type="ChEBI" id="CHEBI:18420"/>
    </cofactor>
</comment>
<gene>
    <name evidence="6" type="ORF">FYK55_19660</name>
</gene>
<sequence length="399" mass="41972">MSQSFTDPDSALQALADRIATVSETVRTIDPLGAILALPVRADRDSPAADVSAMDGYAIRLSDLRSDVSLPVTGESSAGSPPPALAPGSVIRIFTGAIIPEGCEAVVKREDTRESADAIRFTATALKEIQFGSNIRRAGENAAAGSEVLPAGQEITPAAVASLVNFGCVEPIVYRPAKVGIITTGDEVVDPNTDRVQPWQLRNSNRAAIQALLTPPRFVELTLLRHVHDDREGLKDAISQAVDTCDAVVLTGGVSKGDYDYVPEIVAASGGEIIFHGLPIRPGKPILGATTAGGKLILGLPGNPVSATINAHRFLWPLVRRIAGLHRWRQPLPQVTLSEAPRASIPLHAMLLVRMLPDGTAALVPSKGSGDLVALGQSDGYVCVPPATTTTGPWPIAFW</sequence>
<feature type="domain" description="MoaB/Mog" evidence="5">
    <location>
        <begin position="180"/>
        <end position="321"/>
    </location>
</feature>
<dbReference type="RefSeq" id="WP_150078152.1">
    <property type="nucleotide sequence ID" value="NZ_VWOX01000011.1"/>
</dbReference>
<dbReference type="InterPro" id="IPR036425">
    <property type="entry name" value="MoaB/Mog-like_dom_sf"/>
</dbReference>
<name>A0A5M6D0S8_9BACT</name>
<evidence type="ECO:0000313" key="7">
    <source>
        <dbReference type="Proteomes" id="UP000324479"/>
    </source>
</evidence>
<evidence type="ECO:0000256" key="1">
    <source>
        <dbReference type="ARBA" id="ARBA00002901"/>
    </source>
</evidence>
<dbReference type="Gene3D" id="2.40.340.10">
    <property type="entry name" value="MoeA, C-terminal, domain IV"/>
    <property type="match status" value="1"/>
</dbReference>
<reference evidence="6 7" key="1">
    <citation type="submission" date="2019-08" db="EMBL/GenBank/DDBJ databases">
        <authorList>
            <person name="Dhanesh K."/>
            <person name="Kumar G."/>
            <person name="Sasikala C."/>
            <person name="Venkata Ramana C."/>
        </authorList>
    </citation>
    <scope>NUCLEOTIDE SEQUENCE [LARGE SCALE GENOMIC DNA]</scope>
    <source>
        <strain evidence="6 7">JC645</strain>
    </source>
</reference>
<dbReference type="NCBIfam" id="TIGR00177">
    <property type="entry name" value="molyb_syn"/>
    <property type="match status" value="1"/>
</dbReference>
<dbReference type="EC" id="2.10.1.1" evidence="4"/>
<dbReference type="GO" id="GO:0046872">
    <property type="term" value="F:metal ion binding"/>
    <property type="evidence" value="ECO:0007669"/>
    <property type="project" value="UniProtKB-UniRule"/>
</dbReference>
<organism evidence="6 7">
    <name type="scientific">Roseiconus nitratireducens</name>
    <dbReference type="NCBI Taxonomy" id="2605748"/>
    <lineage>
        <taxon>Bacteria</taxon>
        <taxon>Pseudomonadati</taxon>
        <taxon>Planctomycetota</taxon>
        <taxon>Planctomycetia</taxon>
        <taxon>Pirellulales</taxon>
        <taxon>Pirellulaceae</taxon>
        <taxon>Roseiconus</taxon>
    </lineage>
</organism>
<evidence type="ECO:0000256" key="3">
    <source>
        <dbReference type="ARBA" id="ARBA00047317"/>
    </source>
</evidence>
<dbReference type="GO" id="GO:0005829">
    <property type="term" value="C:cytosol"/>
    <property type="evidence" value="ECO:0007669"/>
    <property type="project" value="TreeGrafter"/>
</dbReference>
<proteinExistence type="inferred from homology"/>
<accession>A0A5M6D0S8</accession>
<dbReference type="InterPro" id="IPR036688">
    <property type="entry name" value="MoeA_C_domain_IV_sf"/>
</dbReference>
<dbReference type="GO" id="GO:0006777">
    <property type="term" value="P:Mo-molybdopterin cofactor biosynthetic process"/>
    <property type="evidence" value="ECO:0007669"/>
    <property type="project" value="UniProtKB-UniRule"/>
</dbReference>
<dbReference type="SMART" id="SM00852">
    <property type="entry name" value="MoCF_biosynth"/>
    <property type="match status" value="1"/>
</dbReference>
<dbReference type="CDD" id="cd00887">
    <property type="entry name" value="MoeA"/>
    <property type="match status" value="1"/>
</dbReference>
<evidence type="ECO:0000256" key="2">
    <source>
        <dbReference type="ARBA" id="ARBA00010763"/>
    </source>
</evidence>
<dbReference type="InterPro" id="IPR036135">
    <property type="entry name" value="MoeA_linker/N_sf"/>
</dbReference>
<dbReference type="Gene3D" id="3.40.980.10">
    <property type="entry name" value="MoaB/Mog-like domain"/>
    <property type="match status" value="1"/>
</dbReference>
<dbReference type="Gene3D" id="3.90.105.10">
    <property type="entry name" value="Molybdopterin biosynthesis moea protein, domain 2"/>
    <property type="match status" value="1"/>
</dbReference>
<evidence type="ECO:0000259" key="5">
    <source>
        <dbReference type="SMART" id="SM00852"/>
    </source>
</evidence>
<dbReference type="UniPathway" id="UPA00344"/>
<dbReference type="Gene3D" id="2.170.190.11">
    <property type="entry name" value="Molybdopterin biosynthesis moea protein, domain 3"/>
    <property type="match status" value="1"/>
</dbReference>
<evidence type="ECO:0000256" key="4">
    <source>
        <dbReference type="RuleBase" id="RU365090"/>
    </source>
</evidence>
<dbReference type="Pfam" id="PF03453">
    <property type="entry name" value="MoeA_N"/>
    <property type="match status" value="1"/>
</dbReference>